<evidence type="ECO:0000313" key="8">
    <source>
        <dbReference type="Proteomes" id="UP000274731"/>
    </source>
</evidence>
<accession>A0A3G1L3N7</accession>
<dbReference type="NCBIfam" id="TIGR01630">
    <property type="entry name" value="psiM2_ORF9"/>
    <property type="match status" value="1"/>
</dbReference>
<dbReference type="InterPro" id="IPR006517">
    <property type="entry name" value="Phage_terminase_lsu-like_C"/>
</dbReference>
<dbReference type="Proteomes" id="UP000274731">
    <property type="component" value="Segment"/>
</dbReference>
<sequence>MGVSEKASLELDLIAQGIIAPIQYQHPRITHASQLDERSRYRKYRSGLEKLISMGAPLEIIQDFKYKAARSSFLAFCEIMKKGDLNVSNFHEIIAAAFEDLFDRRYRKLIISCPPRSGKSMLGTFLLCWLLGRDHRSQHIVASYGIRLSEKFHREAVLFLKSKEFKRVFPTWTGFIAGSKYDMRQGGNILATSVGGILTGFTSGTPDITSPGIGIMLVDDPLKSSNSIAKINELEPWWVEQASTRRTNNYAQVVIATRFHEKDLHGFLMGAEGLYDPDENPFGWRWLNFEGLCEHQDEDPLGRELGESHWPENPEFSVDILRSQRAAGERAFNALYQGRPTSQQGQIVKASWVNRIPAEEFPDLDYVWLGIDTAFEEKDSADNSAIVVAGTNKKEQGRIFIPKIIWGKWGFPELLEQVKLIADYYGVKALVIEKAASGHSLVQVLERQCKIPIQEMRPIRSKTARLEAVTPFLEQDRVFFAEDATWTTDFIHDLTQFPYVAKKDTVDAFAWAMTYYAVSLDRDRLIYGNQDAITYMRKAMVTRFSREDKALFTTPVREVNSNQEPGQSLFKRRGTRSRASYDPTYL</sequence>
<evidence type="ECO:0000256" key="3">
    <source>
        <dbReference type="ARBA" id="ARBA00022840"/>
    </source>
</evidence>
<evidence type="ECO:0000259" key="6">
    <source>
        <dbReference type="Pfam" id="PF17289"/>
    </source>
</evidence>
<keyword evidence="3" id="KW-0067">ATP-binding</keyword>
<reference evidence="7 8" key="1">
    <citation type="journal article" date="2018" name="Environ. Microbiol.">
        <title>Novel phage-host interactions and evolution as revealed by a cyanomyovirus isolated from an estuarine environment.</title>
        <authorList>
            <person name="Xu Y."/>
            <person name="Zhang R."/>
            <person name="Wang N."/>
            <person name="Cai L."/>
            <person name="Tong Y."/>
            <person name="Sun Q."/>
            <person name="Chen F."/>
            <person name="Jiao N."/>
        </authorList>
    </citation>
    <scope>NUCLEOTIDE SEQUENCE [LARGE SCALE GENOMIC DNA]</scope>
</reference>
<evidence type="ECO:0000256" key="2">
    <source>
        <dbReference type="ARBA" id="ARBA00022741"/>
    </source>
</evidence>
<feature type="domain" description="Terminase large subunit gp17-like C-terminal" evidence="6">
    <location>
        <begin position="370"/>
        <end position="513"/>
    </location>
</feature>
<keyword evidence="1" id="KW-1188">Viral release from host cell</keyword>
<dbReference type="Pfam" id="PF17289">
    <property type="entry name" value="Terminase_6C"/>
    <property type="match status" value="1"/>
</dbReference>
<keyword evidence="4" id="KW-0231">Viral genome packaging</keyword>
<dbReference type="Gene3D" id="3.30.420.240">
    <property type="match status" value="1"/>
</dbReference>
<organism evidence="7 8">
    <name type="scientific">Synechococcus phage S-CBWM1</name>
    <dbReference type="NCBI Taxonomy" id="2053653"/>
    <lineage>
        <taxon>Viruses</taxon>
        <taxon>Duplodnaviria</taxon>
        <taxon>Heunggongvirae</taxon>
        <taxon>Uroviricota</taxon>
        <taxon>Caudoviricetes</taxon>
        <taxon>Aokuangvirus</taxon>
        <taxon>Aokuangvirus SCBWM1</taxon>
    </lineage>
</organism>
<evidence type="ECO:0000256" key="1">
    <source>
        <dbReference type="ARBA" id="ARBA00022612"/>
    </source>
</evidence>
<protein>
    <submittedName>
        <fullName evidence="7">Terminase large subunit</fullName>
    </submittedName>
</protein>
<gene>
    <name evidence="7" type="ORF">SCBWM1_gp103</name>
</gene>
<evidence type="ECO:0000256" key="5">
    <source>
        <dbReference type="SAM" id="MobiDB-lite"/>
    </source>
</evidence>
<name>A0A3G1L3N7_9CAUD</name>
<dbReference type="InterPro" id="IPR035421">
    <property type="entry name" value="Terminase_6C"/>
</dbReference>
<proteinExistence type="predicted"/>
<evidence type="ECO:0000256" key="4">
    <source>
        <dbReference type="ARBA" id="ARBA00023219"/>
    </source>
</evidence>
<feature type="region of interest" description="Disordered" evidence="5">
    <location>
        <begin position="558"/>
        <end position="586"/>
    </location>
</feature>
<keyword evidence="2" id="KW-0547">Nucleotide-binding</keyword>
<dbReference type="GO" id="GO:0005524">
    <property type="term" value="F:ATP binding"/>
    <property type="evidence" value="ECO:0007669"/>
    <property type="project" value="UniProtKB-KW"/>
</dbReference>
<keyword evidence="8" id="KW-1185">Reference proteome</keyword>
<dbReference type="EMBL" id="MG450654">
    <property type="protein sequence ID" value="ATW62787.1"/>
    <property type="molecule type" value="Genomic_DNA"/>
</dbReference>
<evidence type="ECO:0000313" key="7">
    <source>
        <dbReference type="EMBL" id="ATW62787.1"/>
    </source>
</evidence>